<feature type="transmembrane region" description="Helical" evidence="1">
    <location>
        <begin position="35"/>
        <end position="53"/>
    </location>
</feature>
<evidence type="ECO:0000256" key="1">
    <source>
        <dbReference type="SAM" id="Phobius"/>
    </source>
</evidence>
<reference evidence="2 3" key="1">
    <citation type="submission" date="2020-04" db="EMBL/GenBank/DDBJ databases">
        <title>Description of novel Gluconacetobacter.</title>
        <authorList>
            <person name="Sombolestani A."/>
        </authorList>
    </citation>
    <scope>NUCLEOTIDE SEQUENCE [LARGE SCALE GENOMIC DNA]</scope>
    <source>
        <strain evidence="2 3">LMG 27800</strain>
    </source>
</reference>
<proteinExistence type="predicted"/>
<dbReference type="EMBL" id="JABEQK010000009">
    <property type="protein sequence ID" value="MBB2205845.1"/>
    <property type="molecule type" value="Genomic_DNA"/>
</dbReference>
<protein>
    <submittedName>
        <fullName evidence="2">DUF4405 domain-containing protein</fullName>
    </submittedName>
</protein>
<comment type="caution">
    <text evidence="2">The sequence shown here is derived from an EMBL/GenBank/DDBJ whole genome shotgun (WGS) entry which is preliminary data.</text>
</comment>
<keyword evidence="3" id="KW-1185">Reference proteome</keyword>
<sequence>MNRYGTPLTTGFFLVSTVTGVALFFHWGPGAFHPMHEWLSMVLLVPFVLHMVKNWNSLLNYARRGWLYVPLLIALLASAYFFLAPSTGGKGGNRQLAFRVVSLVTSAPLGQIAPLFGIDADEALRRLHAQNLQVTSDSQAIDAIALANSRTTNDVLAALMRAPGGEQAHAQRHVQLDPEH</sequence>
<feature type="transmembrane region" description="Helical" evidence="1">
    <location>
        <begin position="12"/>
        <end position="29"/>
    </location>
</feature>
<organism evidence="2 3">
    <name type="scientific">Gluconacetobacter takamatsuzukensis</name>
    <dbReference type="NCBI Taxonomy" id="1286190"/>
    <lineage>
        <taxon>Bacteria</taxon>
        <taxon>Pseudomonadati</taxon>
        <taxon>Pseudomonadota</taxon>
        <taxon>Alphaproteobacteria</taxon>
        <taxon>Acetobacterales</taxon>
        <taxon>Acetobacteraceae</taxon>
        <taxon>Gluconacetobacter</taxon>
    </lineage>
</organism>
<name>A0A7W4KFF3_9PROT</name>
<feature type="transmembrane region" description="Helical" evidence="1">
    <location>
        <begin position="65"/>
        <end position="84"/>
    </location>
</feature>
<keyword evidence="1" id="KW-1133">Transmembrane helix</keyword>
<keyword evidence="1" id="KW-0472">Membrane</keyword>
<gene>
    <name evidence="2" type="ORF">HLH27_12580</name>
</gene>
<dbReference type="Proteomes" id="UP000540556">
    <property type="component" value="Unassembled WGS sequence"/>
</dbReference>
<dbReference type="AlphaFoldDB" id="A0A7W4KFF3"/>
<evidence type="ECO:0000313" key="2">
    <source>
        <dbReference type="EMBL" id="MBB2205845.1"/>
    </source>
</evidence>
<accession>A0A7W4KFF3</accession>
<keyword evidence="1" id="KW-0812">Transmembrane</keyword>
<evidence type="ECO:0000313" key="3">
    <source>
        <dbReference type="Proteomes" id="UP000540556"/>
    </source>
</evidence>